<comment type="caution">
    <text evidence="1">The sequence shown here is derived from an EMBL/GenBank/DDBJ whole genome shotgun (WGS) entry which is preliminary data.</text>
</comment>
<dbReference type="GO" id="GO:0033104">
    <property type="term" value="C:type VI protein secretion system complex"/>
    <property type="evidence" value="ECO:0007669"/>
    <property type="project" value="InterPro"/>
</dbReference>
<reference evidence="1 2" key="1">
    <citation type="submission" date="2018-06" db="EMBL/GenBank/DDBJ databases">
        <title>Spirosoma sp. HMF3257 Genome sequencing and assembly.</title>
        <authorList>
            <person name="Kang H."/>
            <person name="Cha I."/>
            <person name="Kim H."/>
            <person name="Kang J."/>
            <person name="Joh K."/>
        </authorList>
    </citation>
    <scope>NUCLEOTIDE SEQUENCE [LARGE SCALE GENOMIC DNA]</scope>
    <source>
        <strain evidence="1 2">HMF3257</strain>
    </source>
</reference>
<gene>
    <name evidence="1" type="ORF">HMF3257_28255</name>
</gene>
<evidence type="ECO:0000313" key="2">
    <source>
        <dbReference type="Proteomes" id="UP000249016"/>
    </source>
</evidence>
<dbReference type="EMBL" id="QLII01000001">
    <property type="protein sequence ID" value="RAI77106.1"/>
    <property type="molecule type" value="Genomic_DNA"/>
</dbReference>
<accession>A0A327NT33</accession>
<dbReference type="InterPro" id="IPR041408">
    <property type="entry name" value="Hcp_Tssd"/>
</dbReference>
<evidence type="ECO:0000313" key="1">
    <source>
        <dbReference type="EMBL" id="RAI77106.1"/>
    </source>
</evidence>
<organism evidence="1 2">
    <name type="scientific">Spirosoma telluris</name>
    <dbReference type="NCBI Taxonomy" id="2183553"/>
    <lineage>
        <taxon>Bacteria</taxon>
        <taxon>Pseudomonadati</taxon>
        <taxon>Bacteroidota</taxon>
        <taxon>Cytophagia</taxon>
        <taxon>Cytophagales</taxon>
        <taxon>Cytophagaceae</taxon>
        <taxon>Spirosoma</taxon>
    </lineage>
</organism>
<dbReference type="Proteomes" id="UP000249016">
    <property type="component" value="Unassembled WGS sequence"/>
</dbReference>
<sequence length="140" mass="15815">MAASFAADFYVAGKTPPFRVLTCEYHLTQPTDPKGRPSAGVRSGLIRISLVGNDYAILTDWAIRPDLAYNGKIVFKDLSNKTLKTLTFEQCYCVSYREIFTPHEGIDSAYTFDLGLTAAKMELNGMLHDNQWLDWRRDAQ</sequence>
<keyword evidence="2" id="KW-1185">Reference proteome</keyword>
<dbReference type="Pfam" id="PF17642">
    <property type="entry name" value="TssD"/>
    <property type="match status" value="1"/>
</dbReference>
<dbReference type="OrthoDB" id="954266at2"/>
<dbReference type="AlphaFoldDB" id="A0A327NT33"/>
<name>A0A327NT33_9BACT</name>
<evidence type="ECO:0008006" key="3">
    <source>
        <dbReference type="Google" id="ProtNLM"/>
    </source>
</evidence>
<dbReference type="RefSeq" id="WP_111347299.1">
    <property type="nucleotide sequence ID" value="NZ_QLII01000001.1"/>
</dbReference>
<proteinExistence type="predicted"/>
<protein>
    <recommendedName>
        <fullName evidence="3">Type VI secretion system needle protein Hcp</fullName>
    </recommendedName>
</protein>